<evidence type="ECO:0000313" key="1">
    <source>
        <dbReference type="EMBL" id="MPN07302.1"/>
    </source>
</evidence>
<dbReference type="EMBL" id="VSSQ01053257">
    <property type="protein sequence ID" value="MPN07302.1"/>
    <property type="molecule type" value="Genomic_DNA"/>
</dbReference>
<sequence>MRRYAERANAGGNLALQQIDDVVFLLGLPLEHAKKLQHAELNDFVLERFGEAIDDPIFDDLQQAVVRQRGCHKYERTTILVELANEVQHADAVQVV</sequence>
<proteinExistence type="predicted"/>
<name>A0A645F1B8_9ZZZZ</name>
<comment type="caution">
    <text evidence="1">The sequence shown here is derived from an EMBL/GenBank/DDBJ whole genome shotgun (WGS) entry which is preliminary data.</text>
</comment>
<accession>A0A645F1B8</accession>
<reference evidence="1" key="1">
    <citation type="submission" date="2019-08" db="EMBL/GenBank/DDBJ databases">
        <authorList>
            <person name="Kucharzyk K."/>
            <person name="Murdoch R.W."/>
            <person name="Higgins S."/>
            <person name="Loffler F."/>
        </authorList>
    </citation>
    <scope>NUCLEOTIDE SEQUENCE</scope>
</reference>
<dbReference type="AlphaFoldDB" id="A0A645F1B8"/>
<gene>
    <name evidence="1" type="ORF">SDC9_154568</name>
</gene>
<organism evidence="1">
    <name type="scientific">bioreactor metagenome</name>
    <dbReference type="NCBI Taxonomy" id="1076179"/>
    <lineage>
        <taxon>unclassified sequences</taxon>
        <taxon>metagenomes</taxon>
        <taxon>ecological metagenomes</taxon>
    </lineage>
</organism>
<protein>
    <submittedName>
        <fullName evidence="1">Uncharacterized protein</fullName>
    </submittedName>
</protein>